<name>A0A8S5SWI5_9CAUD</name>
<sequence>MILKDLKIPLAFGNAEDGWEPPFLVYRGSGAESFSADDSDYYTRPGYELQYYFTGKDEEEEQRIERILLDAGYRFQKSEDNYIQENNMWVIYYEVN</sequence>
<accession>A0A8S5SWI5</accession>
<reference evidence="1" key="1">
    <citation type="journal article" date="2021" name="Proc. Natl. Acad. Sci. U.S.A.">
        <title>A Catalog of Tens of Thousands of Viruses from Human Metagenomes Reveals Hidden Associations with Chronic Diseases.</title>
        <authorList>
            <person name="Tisza M.J."/>
            <person name="Buck C.B."/>
        </authorList>
    </citation>
    <scope>NUCLEOTIDE SEQUENCE</scope>
    <source>
        <strain evidence="1">CtBTH15</strain>
    </source>
</reference>
<organism evidence="1">
    <name type="scientific">Myoviridae sp. ctBTH15</name>
    <dbReference type="NCBI Taxonomy" id="2827666"/>
    <lineage>
        <taxon>Viruses</taxon>
        <taxon>Duplodnaviria</taxon>
        <taxon>Heunggongvirae</taxon>
        <taxon>Uroviricota</taxon>
        <taxon>Caudoviricetes</taxon>
    </lineage>
</organism>
<proteinExistence type="predicted"/>
<protein>
    <submittedName>
        <fullName evidence="1">Uncharacterized protein</fullName>
    </submittedName>
</protein>
<evidence type="ECO:0000313" key="1">
    <source>
        <dbReference type="EMBL" id="DAF55063.1"/>
    </source>
</evidence>
<dbReference type="EMBL" id="BK032685">
    <property type="protein sequence ID" value="DAF55063.1"/>
    <property type="molecule type" value="Genomic_DNA"/>
</dbReference>